<comment type="caution">
    <text evidence="6">The sequence shown here is derived from an EMBL/GenBank/DDBJ whole genome shotgun (WGS) entry which is preliminary data.</text>
</comment>
<dbReference type="Proteomes" id="UP001302059">
    <property type="component" value="Unassembled WGS sequence"/>
</dbReference>
<dbReference type="PANTHER" id="PTHR30349">
    <property type="entry name" value="PHAGE INTEGRASE-RELATED"/>
    <property type="match status" value="1"/>
</dbReference>
<dbReference type="Gene3D" id="1.10.150.130">
    <property type="match status" value="1"/>
</dbReference>
<dbReference type="EMBL" id="JASNGB010000008">
    <property type="protein sequence ID" value="MDL2342970.1"/>
    <property type="molecule type" value="Genomic_DNA"/>
</dbReference>
<dbReference type="PROSITE" id="PS51900">
    <property type="entry name" value="CB"/>
    <property type="match status" value="1"/>
</dbReference>
<keyword evidence="7" id="KW-1185">Reference proteome</keyword>
<dbReference type="RefSeq" id="WP_285520998.1">
    <property type="nucleotide sequence ID" value="NZ_JASNGB010000008.1"/>
</dbReference>
<dbReference type="InterPro" id="IPR011010">
    <property type="entry name" value="DNA_brk_join_enz"/>
</dbReference>
<dbReference type="InterPro" id="IPR013762">
    <property type="entry name" value="Integrase-like_cat_sf"/>
</dbReference>
<keyword evidence="1 3" id="KW-0238">DNA-binding</keyword>
<evidence type="ECO:0000313" key="7">
    <source>
        <dbReference type="Proteomes" id="UP001302059"/>
    </source>
</evidence>
<evidence type="ECO:0000259" key="5">
    <source>
        <dbReference type="PROSITE" id="PS51900"/>
    </source>
</evidence>
<feature type="domain" description="Core-binding (CB)" evidence="5">
    <location>
        <begin position="4"/>
        <end position="87"/>
    </location>
</feature>
<keyword evidence="2" id="KW-0233">DNA recombination</keyword>
<dbReference type="InterPro" id="IPR010998">
    <property type="entry name" value="Integrase_recombinase_N"/>
</dbReference>
<sequence length="300" mass="33681">MELMTLHEMHARHLRALRRSPETVRFYRQAVLDLERFMQSQGMDPKAELVTRAVLIECQGAMQARDLKPGAVHAFMRGLRALFRWAVDEDLITRDPTLKLKLPSIGGDVPPAIQPDEVSRCLKAVQGMPFPARNTAILMLMYDTGLRLGEVIGLNSDDVDMTAGVMRVRAETSKVDAQRTVPLGIKSAKALAKYERLERRPLLPHVPTLFIARGGAPLTKSGLSQLLNRVAEEAGLPRDHVAPHAWRRGFAVQYLRNGGDMFSLQQILGHTDLSMTRRYVKYLPNDIQVQHLRASPADRL</sequence>
<name>A0ABT7JD48_9DEIO</name>
<proteinExistence type="predicted"/>
<dbReference type="InterPro" id="IPR050090">
    <property type="entry name" value="Tyrosine_recombinase_XerCD"/>
</dbReference>
<organism evidence="6 7">
    <name type="scientific">Deinococcus rhizophilus</name>
    <dbReference type="NCBI Taxonomy" id="3049544"/>
    <lineage>
        <taxon>Bacteria</taxon>
        <taxon>Thermotogati</taxon>
        <taxon>Deinococcota</taxon>
        <taxon>Deinococci</taxon>
        <taxon>Deinococcales</taxon>
        <taxon>Deinococcaceae</taxon>
        <taxon>Deinococcus</taxon>
    </lineage>
</organism>
<evidence type="ECO:0000256" key="3">
    <source>
        <dbReference type="PROSITE-ProRule" id="PRU01248"/>
    </source>
</evidence>
<dbReference type="InterPro" id="IPR002104">
    <property type="entry name" value="Integrase_catalytic"/>
</dbReference>
<evidence type="ECO:0000256" key="1">
    <source>
        <dbReference type="ARBA" id="ARBA00023125"/>
    </source>
</evidence>
<evidence type="ECO:0000313" key="6">
    <source>
        <dbReference type="EMBL" id="MDL2342970.1"/>
    </source>
</evidence>
<reference evidence="6 7" key="1">
    <citation type="submission" date="2023-05" db="EMBL/GenBank/DDBJ databases">
        <authorList>
            <person name="Gao F."/>
        </authorList>
    </citation>
    <scope>NUCLEOTIDE SEQUENCE [LARGE SCALE GENOMIC DNA]</scope>
    <source>
        <strain evidence="6 7">MIMF12</strain>
    </source>
</reference>
<dbReference type="SUPFAM" id="SSF56349">
    <property type="entry name" value="DNA breaking-rejoining enzymes"/>
    <property type="match status" value="1"/>
</dbReference>
<dbReference type="PANTHER" id="PTHR30349:SF81">
    <property type="entry name" value="TYROSINE RECOMBINASE XERC"/>
    <property type="match status" value="1"/>
</dbReference>
<evidence type="ECO:0000259" key="4">
    <source>
        <dbReference type="PROSITE" id="PS51898"/>
    </source>
</evidence>
<dbReference type="PROSITE" id="PS51898">
    <property type="entry name" value="TYR_RECOMBINASE"/>
    <property type="match status" value="1"/>
</dbReference>
<dbReference type="Gene3D" id="1.10.443.10">
    <property type="entry name" value="Intergrase catalytic core"/>
    <property type="match status" value="1"/>
</dbReference>
<accession>A0ABT7JD48</accession>
<protein>
    <submittedName>
        <fullName evidence="6">Tyrosine-type recombinase/integrase</fullName>
    </submittedName>
</protein>
<gene>
    <name evidence="6" type="ORF">QOL99_02275</name>
</gene>
<feature type="domain" description="Tyr recombinase" evidence="4">
    <location>
        <begin position="108"/>
        <end position="292"/>
    </location>
</feature>
<dbReference type="InterPro" id="IPR044068">
    <property type="entry name" value="CB"/>
</dbReference>
<dbReference type="Pfam" id="PF00589">
    <property type="entry name" value="Phage_integrase"/>
    <property type="match status" value="1"/>
</dbReference>
<evidence type="ECO:0000256" key="2">
    <source>
        <dbReference type="ARBA" id="ARBA00023172"/>
    </source>
</evidence>